<name>A0ABY5IWN6_9FLAO</name>
<keyword evidence="6" id="KW-1185">Reference proteome</keyword>
<dbReference type="InterPro" id="IPR026444">
    <property type="entry name" value="Secre_tail"/>
</dbReference>
<feature type="chain" id="PRO_5045779092" evidence="2">
    <location>
        <begin position="19"/>
        <end position="669"/>
    </location>
</feature>
<dbReference type="SUPFAM" id="SSF69318">
    <property type="entry name" value="Integrin alpha N-terminal domain"/>
    <property type="match status" value="2"/>
</dbReference>
<evidence type="ECO:0000313" key="5">
    <source>
        <dbReference type="EMBL" id="UUC47251.1"/>
    </source>
</evidence>
<dbReference type="Pfam" id="PF07593">
    <property type="entry name" value="UnbV_ASPIC"/>
    <property type="match status" value="1"/>
</dbReference>
<feature type="domain" description="ASPIC/UnbV" evidence="3">
    <location>
        <begin position="511"/>
        <end position="577"/>
    </location>
</feature>
<dbReference type="EMBL" id="CP101751">
    <property type="protein sequence ID" value="UUC47251.1"/>
    <property type="molecule type" value="Genomic_DNA"/>
</dbReference>
<gene>
    <name evidence="5" type="ORF">NOX80_08640</name>
</gene>
<accession>A0ABY5IWN6</accession>
<dbReference type="PANTHER" id="PTHR16026:SF0">
    <property type="entry name" value="CARTILAGE ACIDIC PROTEIN 1"/>
    <property type="match status" value="1"/>
</dbReference>
<sequence>MKKITLLLFLLGYVNLHAQNTCGTALAIGAGQYTVPFIDGTGVPSQTCVPGSPSLGTAFEWYSYTPTGNFSVTVSTDLPASNGRDTRIHVYKGSCGAITCVTGDDDSGNGSTSVASFSAFQGNTYYIVFDNKWDAIGFDFSLTEQPYIAPLISFTVQPQSLAGFSYKNCVVDMNGDYLDDIVAVGNNQMRILYQSANGTYTGTTFPLSGVSHLPSWSIAAGDLDKNGYNDLIFGGGNGATFVKSNADGSAYIAQSFSQYIFCQRTNFIDFNNDGHLDIFVCHDVNPNVIFINDGNNNLTYRQGGLGDHLQGGNYGSIWVDYDNDGDSDLFIAKCRGGNISASINELHRNDGNGVFTNVSAQAGLADPIQTWSSAWGDFDNDGDMDVFVGASSNTNGMHKLMRNNGDGTFTDITSTTGIPALTSLGQENVAHDFNNDGYIDIFGPGNTILFNNGNMTFTKQALGGISNGPIGDLNNDGFLDIHNGDNIYLNTPNANKWLKLSLKGIQSNANGIGARVEIYGPWGKQIRDVRSGDGFRNMSSLNVHFGLGNAVKADLVVIKWPSGIVDTYTNVNQNQHLVVVEGNTLSTTDHNKEQFAIYPNPSRDFIKIQFSDPSVIASKAIFYDVTGRISLSTTIDADVIDVRSLSQGTYILNIESSTGEKLSTKFIKN</sequence>
<organism evidence="5 6">
    <name type="scientific">Flavobacterium cerinum</name>
    <dbReference type="NCBI Taxonomy" id="2502784"/>
    <lineage>
        <taxon>Bacteria</taxon>
        <taxon>Pseudomonadati</taxon>
        <taxon>Bacteroidota</taxon>
        <taxon>Flavobacteriia</taxon>
        <taxon>Flavobacteriales</taxon>
        <taxon>Flavobacteriaceae</taxon>
        <taxon>Flavobacterium</taxon>
    </lineage>
</organism>
<dbReference type="InterPro" id="IPR013517">
    <property type="entry name" value="FG-GAP"/>
</dbReference>
<evidence type="ECO:0000256" key="2">
    <source>
        <dbReference type="SAM" id="SignalP"/>
    </source>
</evidence>
<evidence type="ECO:0000256" key="1">
    <source>
        <dbReference type="ARBA" id="ARBA00022729"/>
    </source>
</evidence>
<dbReference type="PANTHER" id="PTHR16026">
    <property type="entry name" value="CARTILAGE ACIDIC PROTEIN 1"/>
    <property type="match status" value="1"/>
</dbReference>
<keyword evidence="1 2" id="KW-0732">Signal</keyword>
<dbReference type="Proteomes" id="UP001059844">
    <property type="component" value="Chromosome"/>
</dbReference>
<dbReference type="Pfam" id="PF18962">
    <property type="entry name" value="Por_Secre_tail"/>
    <property type="match status" value="1"/>
</dbReference>
<dbReference type="InterPro" id="IPR011519">
    <property type="entry name" value="UnbV_ASPIC"/>
</dbReference>
<dbReference type="InterPro" id="IPR028994">
    <property type="entry name" value="Integrin_alpha_N"/>
</dbReference>
<dbReference type="NCBIfam" id="TIGR04183">
    <property type="entry name" value="Por_Secre_tail"/>
    <property type="match status" value="1"/>
</dbReference>
<dbReference type="Pfam" id="PF13517">
    <property type="entry name" value="FG-GAP_3"/>
    <property type="match status" value="2"/>
</dbReference>
<dbReference type="InterPro" id="IPR027039">
    <property type="entry name" value="Crtac1"/>
</dbReference>
<feature type="domain" description="Secretion system C-terminal sorting" evidence="4">
    <location>
        <begin position="597"/>
        <end position="667"/>
    </location>
</feature>
<protein>
    <submittedName>
        <fullName evidence="5">FG-GAP-like repeat-containing protein</fullName>
    </submittedName>
</protein>
<evidence type="ECO:0000259" key="4">
    <source>
        <dbReference type="Pfam" id="PF18962"/>
    </source>
</evidence>
<reference evidence="5" key="1">
    <citation type="submission" date="2022-07" db="EMBL/GenBank/DDBJ databases">
        <title>Isolation, identification, and degradation of a PFOSA degrading strain from sewage treatment plant.</title>
        <authorList>
            <person name="Zhang L."/>
            <person name="Huo Y."/>
        </authorList>
    </citation>
    <scope>NUCLEOTIDE SEQUENCE</scope>
    <source>
        <strain evidence="5">C1</strain>
    </source>
</reference>
<evidence type="ECO:0000313" key="6">
    <source>
        <dbReference type="Proteomes" id="UP001059844"/>
    </source>
</evidence>
<dbReference type="RefSeq" id="WP_256552883.1">
    <property type="nucleotide sequence ID" value="NZ_CP101751.1"/>
</dbReference>
<evidence type="ECO:0000259" key="3">
    <source>
        <dbReference type="Pfam" id="PF07593"/>
    </source>
</evidence>
<dbReference type="Gene3D" id="2.130.10.130">
    <property type="entry name" value="Integrin alpha, N-terminal"/>
    <property type="match status" value="2"/>
</dbReference>
<proteinExistence type="predicted"/>
<feature type="signal peptide" evidence="2">
    <location>
        <begin position="1"/>
        <end position="18"/>
    </location>
</feature>